<organism evidence="2 3">
    <name type="scientific">Setaria italica</name>
    <name type="common">Foxtail millet</name>
    <name type="synonym">Panicum italicum</name>
    <dbReference type="NCBI Taxonomy" id="4555"/>
    <lineage>
        <taxon>Eukaryota</taxon>
        <taxon>Viridiplantae</taxon>
        <taxon>Streptophyta</taxon>
        <taxon>Embryophyta</taxon>
        <taxon>Tracheophyta</taxon>
        <taxon>Spermatophyta</taxon>
        <taxon>Magnoliopsida</taxon>
        <taxon>Liliopsida</taxon>
        <taxon>Poales</taxon>
        <taxon>Poaceae</taxon>
        <taxon>PACMAD clade</taxon>
        <taxon>Panicoideae</taxon>
        <taxon>Panicodae</taxon>
        <taxon>Paniceae</taxon>
        <taxon>Cenchrinae</taxon>
        <taxon>Setaria</taxon>
    </lineage>
</organism>
<sequence>MPRLASATPSPPHQAPSSTIRAPPSRSPFRATPPPHEPSFAPPDPHPTFPALP</sequence>
<keyword evidence="3" id="KW-1185">Reference proteome</keyword>
<reference evidence="2" key="2">
    <citation type="submission" date="2018-08" db="UniProtKB">
        <authorList>
            <consortium name="EnsemblPlants"/>
        </authorList>
    </citation>
    <scope>IDENTIFICATION</scope>
    <source>
        <strain evidence="2">Yugu1</strain>
    </source>
</reference>
<dbReference type="InParanoid" id="K4AHY8"/>
<evidence type="ECO:0000313" key="2">
    <source>
        <dbReference type="EnsemblPlants" id="KQK89371"/>
    </source>
</evidence>
<evidence type="ECO:0000313" key="3">
    <source>
        <dbReference type="Proteomes" id="UP000004995"/>
    </source>
</evidence>
<dbReference type="EMBL" id="AGNK02005675">
    <property type="status" value="NOT_ANNOTATED_CDS"/>
    <property type="molecule type" value="Genomic_DNA"/>
</dbReference>
<feature type="region of interest" description="Disordered" evidence="1">
    <location>
        <begin position="1"/>
        <end position="53"/>
    </location>
</feature>
<feature type="compositionally biased region" description="Pro residues" evidence="1">
    <location>
        <begin position="31"/>
        <end position="53"/>
    </location>
</feature>
<accession>K4AHY8</accession>
<dbReference type="HOGENOM" id="CLU_3072315_0_0_1"/>
<dbReference type="AlphaFoldDB" id="K4AHY8"/>
<reference evidence="3" key="1">
    <citation type="journal article" date="2012" name="Nat. Biotechnol.">
        <title>Reference genome sequence of the model plant Setaria.</title>
        <authorList>
            <person name="Bennetzen J.L."/>
            <person name="Schmutz J."/>
            <person name="Wang H."/>
            <person name="Percifield R."/>
            <person name="Hawkins J."/>
            <person name="Pontaroli A.C."/>
            <person name="Estep M."/>
            <person name="Feng L."/>
            <person name="Vaughn J.N."/>
            <person name="Grimwood J."/>
            <person name="Jenkins J."/>
            <person name="Barry K."/>
            <person name="Lindquist E."/>
            <person name="Hellsten U."/>
            <person name="Deshpande S."/>
            <person name="Wang X."/>
            <person name="Wu X."/>
            <person name="Mitros T."/>
            <person name="Triplett J."/>
            <person name="Yang X."/>
            <person name="Ye C.Y."/>
            <person name="Mauro-Herrera M."/>
            <person name="Wang L."/>
            <person name="Li P."/>
            <person name="Sharma M."/>
            <person name="Sharma R."/>
            <person name="Ronald P.C."/>
            <person name="Panaud O."/>
            <person name="Kellogg E.A."/>
            <person name="Brutnell T.P."/>
            <person name="Doust A.N."/>
            <person name="Tuskan G.A."/>
            <person name="Rokhsar D."/>
            <person name="Devos K.M."/>
        </authorList>
    </citation>
    <scope>NUCLEOTIDE SEQUENCE [LARGE SCALE GENOMIC DNA]</scope>
    <source>
        <strain evidence="3">cv. Yugu1</strain>
    </source>
</reference>
<protein>
    <submittedName>
        <fullName evidence="2">Uncharacterized protein</fullName>
    </submittedName>
</protein>
<dbReference type="Proteomes" id="UP000004995">
    <property type="component" value="Unassembled WGS sequence"/>
</dbReference>
<dbReference type="Gramene" id="KQK89371">
    <property type="protein sequence ID" value="KQK89371"/>
    <property type="gene ID" value="SETIT_038495mg"/>
</dbReference>
<dbReference type="EnsemblPlants" id="KQK89371">
    <property type="protein sequence ID" value="KQK89371"/>
    <property type="gene ID" value="SETIT_038495mg"/>
</dbReference>
<evidence type="ECO:0000256" key="1">
    <source>
        <dbReference type="SAM" id="MobiDB-lite"/>
    </source>
</evidence>
<proteinExistence type="predicted"/>
<name>K4AHY8_SETIT</name>